<dbReference type="Proteomes" id="UP000460549">
    <property type="component" value="Unassembled WGS sequence"/>
</dbReference>
<gene>
    <name evidence="2" type="ORF">FYJ80_02205</name>
</gene>
<protein>
    <submittedName>
        <fullName evidence="2">Uncharacterized protein</fullName>
    </submittedName>
</protein>
<evidence type="ECO:0000313" key="2">
    <source>
        <dbReference type="EMBL" id="MSU05595.1"/>
    </source>
</evidence>
<evidence type="ECO:0000256" key="1">
    <source>
        <dbReference type="ARBA" id="ARBA00007274"/>
    </source>
</evidence>
<evidence type="ECO:0000313" key="3">
    <source>
        <dbReference type="Proteomes" id="UP000460549"/>
    </source>
</evidence>
<dbReference type="SUPFAM" id="SSF51161">
    <property type="entry name" value="Trimeric LpxA-like enzymes"/>
    <property type="match status" value="1"/>
</dbReference>
<dbReference type="PANTHER" id="PTHR43300:SF7">
    <property type="entry name" value="UDP-N-ACETYLBACILLOSAMINE N-ACETYLTRANSFERASE"/>
    <property type="match status" value="1"/>
</dbReference>
<reference evidence="2 3" key="1">
    <citation type="submission" date="2019-08" db="EMBL/GenBank/DDBJ databases">
        <title>In-depth cultivation of the pig gut microbiome towards novel bacterial diversity and tailored functional studies.</title>
        <authorList>
            <person name="Wylensek D."/>
            <person name="Hitch T.C.A."/>
            <person name="Clavel T."/>
        </authorList>
    </citation>
    <scope>NUCLEOTIDE SEQUENCE [LARGE SCALE GENOMIC DNA]</scope>
    <source>
        <strain evidence="2 3">NM-380-WT-3C1</strain>
    </source>
</reference>
<sequence>MEWINRIEESGGQLATLIHPTAYISPTATINPGTVILPHAIINTDVVVGKGCIINLGDIFDHGCVLEEGVHICLGAIVKGENRIERLSKIEAGEVVERGSIK</sequence>
<dbReference type="InterPro" id="IPR011004">
    <property type="entry name" value="Trimer_LpxA-like_sf"/>
</dbReference>
<proteinExistence type="inferred from homology"/>
<organism evidence="2 3">
    <name type="scientific">Bullifex porci</name>
    <dbReference type="NCBI Taxonomy" id="2606638"/>
    <lineage>
        <taxon>Bacteria</taxon>
        <taxon>Pseudomonadati</taxon>
        <taxon>Spirochaetota</taxon>
        <taxon>Spirochaetia</taxon>
        <taxon>Spirochaetales</taxon>
        <taxon>Spirochaetaceae</taxon>
        <taxon>Bullifex</taxon>
    </lineage>
</organism>
<dbReference type="AlphaFoldDB" id="A0A7X2PAZ3"/>
<comment type="caution">
    <text evidence="2">The sequence shown here is derived from an EMBL/GenBank/DDBJ whole genome shotgun (WGS) entry which is preliminary data.</text>
</comment>
<accession>A0A7X2PAZ3</accession>
<name>A0A7X2PAZ3_9SPIO</name>
<dbReference type="Gene3D" id="2.160.10.10">
    <property type="entry name" value="Hexapeptide repeat proteins"/>
    <property type="match status" value="1"/>
</dbReference>
<keyword evidence="3" id="KW-1185">Reference proteome</keyword>
<comment type="similarity">
    <text evidence="1">Belongs to the transferase hexapeptide repeat family.</text>
</comment>
<dbReference type="RefSeq" id="WP_154424491.1">
    <property type="nucleotide sequence ID" value="NZ_VUNN01000002.1"/>
</dbReference>
<dbReference type="EMBL" id="VUNN01000002">
    <property type="protein sequence ID" value="MSU05595.1"/>
    <property type="molecule type" value="Genomic_DNA"/>
</dbReference>
<dbReference type="InterPro" id="IPR050179">
    <property type="entry name" value="Trans_hexapeptide_repeat"/>
</dbReference>
<dbReference type="PANTHER" id="PTHR43300">
    <property type="entry name" value="ACETYLTRANSFERASE"/>
    <property type="match status" value="1"/>
</dbReference>